<keyword evidence="4" id="KW-1185">Reference proteome</keyword>
<evidence type="ECO:0000313" key="4">
    <source>
        <dbReference type="Proteomes" id="UP000569951"/>
    </source>
</evidence>
<evidence type="ECO:0000256" key="2">
    <source>
        <dbReference type="HAMAP-Rule" id="MF_00048"/>
    </source>
</evidence>
<dbReference type="SUPFAM" id="SSF52980">
    <property type="entry name" value="Restriction endonuclease-like"/>
    <property type="match status" value="1"/>
</dbReference>
<gene>
    <name evidence="3" type="ORF">HNR42_003396</name>
</gene>
<dbReference type="NCBIfam" id="NF009150">
    <property type="entry name" value="PRK12497.1-3"/>
    <property type="match status" value="1"/>
</dbReference>
<dbReference type="Gene3D" id="3.40.1350.10">
    <property type="match status" value="1"/>
</dbReference>
<dbReference type="Pfam" id="PF02021">
    <property type="entry name" value="UPF0102"/>
    <property type="match status" value="1"/>
</dbReference>
<comment type="caution">
    <text evidence="3">The sequence shown here is derived from an EMBL/GenBank/DDBJ whole genome shotgun (WGS) entry which is preliminary data.</text>
</comment>
<keyword evidence="3" id="KW-0540">Nuclease</keyword>
<evidence type="ECO:0000313" key="3">
    <source>
        <dbReference type="EMBL" id="MBB6099936.1"/>
    </source>
</evidence>
<proteinExistence type="inferred from homology"/>
<dbReference type="RefSeq" id="WP_183988675.1">
    <property type="nucleotide sequence ID" value="NZ_JACHHG010000017.1"/>
</dbReference>
<name>A0A841I4I5_9DEIO</name>
<reference evidence="3 4" key="1">
    <citation type="submission" date="2020-08" db="EMBL/GenBank/DDBJ databases">
        <title>Genomic Encyclopedia of Type Strains, Phase IV (KMG-IV): sequencing the most valuable type-strain genomes for metagenomic binning, comparative biology and taxonomic classification.</title>
        <authorList>
            <person name="Goeker M."/>
        </authorList>
    </citation>
    <scope>NUCLEOTIDE SEQUENCE [LARGE SCALE GENOMIC DNA]</scope>
    <source>
        <strain evidence="3 4">DSM 21458</strain>
    </source>
</reference>
<dbReference type="Proteomes" id="UP000569951">
    <property type="component" value="Unassembled WGS sequence"/>
</dbReference>
<dbReference type="EMBL" id="JACHHG010000017">
    <property type="protein sequence ID" value="MBB6099936.1"/>
    <property type="molecule type" value="Genomic_DNA"/>
</dbReference>
<dbReference type="PANTHER" id="PTHR34039:SF1">
    <property type="entry name" value="UPF0102 PROTEIN YRAN"/>
    <property type="match status" value="1"/>
</dbReference>
<dbReference type="HAMAP" id="MF_00048">
    <property type="entry name" value="UPF0102"/>
    <property type="match status" value="1"/>
</dbReference>
<dbReference type="GO" id="GO:0003676">
    <property type="term" value="F:nucleic acid binding"/>
    <property type="evidence" value="ECO:0007669"/>
    <property type="project" value="InterPro"/>
</dbReference>
<dbReference type="InterPro" id="IPR011335">
    <property type="entry name" value="Restrct_endonuc-II-like"/>
</dbReference>
<dbReference type="InterPro" id="IPR003509">
    <property type="entry name" value="UPF0102_YraN-like"/>
</dbReference>
<evidence type="ECO:0000256" key="1">
    <source>
        <dbReference type="ARBA" id="ARBA00006738"/>
    </source>
</evidence>
<protein>
    <recommendedName>
        <fullName evidence="2">UPF0102 protein HNR42_003396</fullName>
    </recommendedName>
</protein>
<dbReference type="AlphaFoldDB" id="A0A841I4I5"/>
<dbReference type="InterPro" id="IPR011856">
    <property type="entry name" value="tRNA_endonuc-like_dom_sf"/>
</dbReference>
<comment type="similarity">
    <text evidence="1 2">Belongs to the UPF0102 family.</text>
</comment>
<keyword evidence="3" id="KW-0255">Endonuclease</keyword>
<keyword evidence="3" id="KW-0378">Hydrolase</keyword>
<organism evidence="3 4">
    <name type="scientific">Deinobacterium chartae</name>
    <dbReference type="NCBI Taxonomy" id="521158"/>
    <lineage>
        <taxon>Bacteria</taxon>
        <taxon>Thermotogati</taxon>
        <taxon>Deinococcota</taxon>
        <taxon>Deinococci</taxon>
        <taxon>Deinococcales</taxon>
        <taxon>Deinococcaceae</taxon>
        <taxon>Deinobacterium</taxon>
    </lineage>
</organism>
<dbReference type="GO" id="GO:0004519">
    <property type="term" value="F:endonuclease activity"/>
    <property type="evidence" value="ECO:0007669"/>
    <property type="project" value="UniProtKB-KW"/>
</dbReference>
<accession>A0A841I4I5</accession>
<dbReference type="PANTHER" id="PTHR34039">
    <property type="entry name" value="UPF0102 PROTEIN YRAN"/>
    <property type="match status" value="1"/>
</dbReference>
<sequence>MRGERAEQRALAHLLGLGHTLLARNYRIPGGEIDLITRAPGGETVFTEVRQRGGRRYGSALETVTPRKVALLRRAALAYLGRDDLPCRFDVIAIDGDADRGTLLHLEGAF</sequence>